<name>A0AB35X6W8_9ENTR</name>
<accession>A0AB35X6W8</accession>
<organism evidence="1 2">
    <name type="scientific">Kluyvera ascorbata</name>
    <dbReference type="NCBI Taxonomy" id="51288"/>
    <lineage>
        <taxon>Bacteria</taxon>
        <taxon>Pseudomonadati</taxon>
        <taxon>Pseudomonadota</taxon>
        <taxon>Gammaproteobacteria</taxon>
        <taxon>Enterobacterales</taxon>
        <taxon>Enterobacteriaceae</taxon>
        <taxon>Kluyvera</taxon>
    </lineage>
</organism>
<dbReference type="Proteomes" id="UP001331691">
    <property type="component" value="Unassembled WGS sequence"/>
</dbReference>
<dbReference type="AlphaFoldDB" id="A0AB35X6W8"/>
<protein>
    <submittedName>
        <fullName evidence="1">Uncharacterized protein</fullName>
    </submittedName>
</protein>
<evidence type="ECO:0000313" key="1">
    <source>
        <dbReference type="EMBL" id="MEE9655323.1"/>
    </source>
</evidence>
<reference evidence="1 2" key="1">
    <citation type="submission" date="2023-10" db="EMBL/GenBank/DDBJ databases">
        <title>Wastewater isolates of ESBL- and carbapenemase-producing Gram-negative bacteria from New Zealand.</title>
        <authorList>
            <person name="Straub C."/>
            <person name="Weaver L."/>
            <person name="Cornelius A."/>
            <person name="Mcgill E."/>
            <person name="Dyet K."/>
            <person name="White L."/>
            <person name="Pattis I."/>
        </authorList>
    </citation>
    <scope>NUCLEOTIDE SEQUENCE [LARGE SCALE GENOMIC DNA]</scope>
    <source>
        <strain evidence="1 2">ESBL09</strain>
    </source>
</reference>
<dbReference type="EMBL" id="JAZKKV010000001">
    <property type="protein sequence ID" value="MEE9655323.1"/>
    <property type="molecule type" value="Genomic_DNA"/>
</dbReference>
<gene>
    <name evidence="1" type="ORF">V4836_14400</name>
</gene>
<sequence>MSKFSYVSYLDVNLSSGSDRASIYASTTDERVGNQIAVTINFMVTDKNYQQVILTNEEIKQCVFLGDYHTGKIISSDVSSTGWAAITDAWDYVTSDVTNNYQTPQAVHQSITYYVSCNDYSTRSCTFCAVVTPDGGASIVTGAKGTEFDSGVTLTSLPEIYYDYTQLEFDRVDTQNKTYGKHAVDQDNYYVSIPGGTFKNDWYASSPTIYDSVNSDDNHPALYQMAFSIGPQGTYDLTLSDGTVIPMPYNERAGQLCLSRITIKNYTVPSVNKGSSYIRVWDVYGNSAYLNFTPSNDNDNISISNA</sequence>
<dbReference type="RefSeq" id="WP_331388447.1">
    <property type="nucleotide sequence ID" value="NZ_JAZKKV010000001.1"/>
</dbReference>
<evidence type="ECO:0000313" key="2">
    <source>
        <dbReference type="Proteomes" id="UP001331691"/>
    </source>
</evidence>
<comment type="caution">
    <text evidence="1">The sequence shown here is derived from an EMBL/GenBank/DDBJ whole genome shotgun (WGS) entry which is preliminary data.</text>
</comment>
<proteinExistence type="predicted"/>
<keyword evidence="2" id="KW-1185">Reference proteome</keyword>